<dbReference type="RefSeq" id="WP_131030838.1">
    <property type="nucleotide sequence ID" value="NZ_SIXF01000014.1"/>
</dbReference>
<dbReference type="EMBL" id="SIXF01000014">
    <property type="protein sequence ID" value="TBO41325.1"/>
    <property type="molecule type" value="Genomic_DNA"/>
</dbReference>
<accession>A0A4Q9HB38</accession>
<protein>
    <recommendedName>
        <fullName evidence="2">DUF6265 domain-containing protein</fullName>
    </recommendedName>
</protein>
<evidence type="ECO:0000259" key="2">
    <source>
        <dbReference type="Pfam" id="PF19780"/>
    </source>
</evidence>
<gene>
    <name evidence="3" type="ORF">EYS08_15145</name>
</gene>
<dbReference type="AlphaFoldDB" id="A0A4Q9HB38"/>
<feature type="chain" id="PRO_5020932278" description="DUF6265 domain-containing protein" evidence="1">
    <location>
        <begin position="21"/>
        <end position="163"/>
    </location>
</feature>
<comment type="caution">
    <text evidence="3">The sequence shown here is derived from an EMBL/GenBank/DDBJ whole genome shotgun (WGS) entry which is preliminary data.</text>
</comment>
<reference evidence="3 4" key="1">
    <citation type="submission" date="2019-02" db="EMBL/GenBank/DDBJ databases">
        <title>Pedobacter kyonggii whole genome sequence analysis.</title>
        <authorList>
            <person name="Dahal R.H."/>
        </authorList>
    </citation>
    <scope>NUCLEOTIDE SEQUENCE [LARGE SCALE GENOMIC DNA]</scope>
    <source>
        <strain evidence="3 4">K-4-11-1</strain>
    </source>
</reference>
<evidence type="ECO:0000256" key="1">
    <source>
        <dbReference type="SAM" id="SignalP"/>
    </source>
</evidence>
<feature type="domain" description="DUF6265" evidence="2">
    <location>
        <begin position="31"/>
        <end position="144"/>
    </location>
</feature>
<evidence type="ECO:0000313" key="4">
    <source>
        <dbReference type="Proteomes" id="UP000291819"/>
    </source>
</evidence>
<keyword evidence="1" id="KW-0732">Signal</keyword>
<organism evidence="3 4">
    <name type="scientific">Pedobacter kyonggii</name>
    <dbReference type="NCBI Taxonomy" id="1926871"/>
    <lineage>
        <taxon>Bacteria</taxon>
        <taxon>Pseudomonadati</taxon>
        <taxon>Bacteroidota</taxon>
        <taxon>Sphingobacteriia</taxon>
        <taxon>Sphingobacteriales</taxon>
        <taxon>Sphingobacteriaceae</taxon>
        <taxon>Pedobacter</taxon>
    </lineage>
</organism>
<evidence type="ECO:0000313" key="3">
    <source>
        <dbReference type="EMBL" id="TBO41325.1"/>
    </source>
</evidence>
<name>A0A4Q9HB38_9SPHI</name>
<dbReference type="OrthoDB" id="7567258at2"/>
<dbReference type="Pfam" id="PF19780">
    <property type="entry name" value="DUF6265"/>
    <property type="match status" value="1"/>
</dbReference>
<sequence>MKNNILIISFLLLFCFSGAAQVKKATVKDLAFMTGTWVQKTDWGDLEEFWSAPEGESMMSSFRCVKDGKALFYEFVVIEQDGHLPVMKMRHFNRGSIGWEDKEKPLLFPLAELKGTYALFESEDKTIRLSYQLIGKNKLSVVLEEKDKSGKQKKDIFSFTRKL</sequence>
<keyword evidence="4" id="KW-1185">Reference proteome</keyword>
<feature type="signal peptide" evidence="1">
    <location>
        <begin position="1"/>
        <end position="20"/>
    </location>
</feature>
<dbReference type="Proteomes" id="UP000291819">
    <property type="component" value="Unassembled WGS sequence"/>
</dbReference>
<dbReference type="InterPro" id="IPR046232">
    <property type="entry name" value="DUF6265"/>
</dbReference>
<proteinExistence type="predicted"/>